<protein>
    <recommendedName>
        <fullName evidence="1">HTH cro/C1-type domain-containing protein</fullName>
    </recommendedName>
</protein>
<dbReference type="InterPro" id="IPR010982">
    <property type="entry name" value="Lambda_DNA-bd_dom_sf"/>
</dbReference>
<accession>A0A0M2SM17</accession>
<evidence type="ECO:0000259" key="1">
    <source>
        <dbReference type="PROSITE" id="PS50943"/>
    </source>
</evidence>
<dbReference type="Proteomes" id="UP000034287">
    <property type="component" value="Unassembled WGS sequence"/>
</dbReference>
<dbReference type="AlphaFoldDB" id="A0A0M2SM17"/>
<evidence type="ECO:0000313" key="3">
    <source>
        <dbReference type="Proteomes" id="UP000034287"/>
    </source>
</evidence>
<dbReference type="RefSeq" id="WP_046514681.1">
    <property type="nucleotide sequence ID" value="NZ_LAYZ01000003.1"/>
</dbReference>
<dbReference type="InterPro" id="IPR001387">
    <property type="entry name" value="Cro/C1-type_HTH"/>
</dbReference>
<dbReference type="STRING" id="1432562.WN59_06655"/>
<evidence type="ECO:0000313" key="2">
    <source>
        <dbReference type="EMBL" id="KKK34706.1"/>
    </source>
</evidence>
<sequence length="73" mass="8143">MLTCYENKVRKEISLSGHNIKSFAGSIDVSYTYMSNILNGRACSGLVAKRIAEALDVEISDIFEVKESIREEV</sequence>
<dbReference type="CDD" id="cd00093">
    <property type="entry name" value="HTH_XRE"/>
    <property type="match status" value="1"/>
</dbReference>
<dbReference type="GO" id="GO:0003677">
    <property type="term" value="F:DNA binding"/>
    <property type="evidence" value="ECO:0007669"/>
    <property type="project" value="InterPro"/>
</dbReference>
<keyword evidence="3" id="KW-1185">Reference proteome</keyword>
<comment type="caution">
    <text evidence="2">The sequence shown here is derived from an EMBL/GenBank/DDBJ whole genome shotgun (WGS) entry which is preliminary data.</text>
</comment>
<gene>
    <name evidence="2" type="ORF">WN59_06655</name>
</gene>
<feature type="domain" description="HTH cro/C1-type" evidence="1">
    <location>
        <begin position="23"/>
        <end position="62"/>
    </location>
</feature>
<dbReference type="PROSITE" id="PS50943">
    <property type="entry name" value="HTH_CROC1"/>
    <property type="match status" value="1"/>
</dbReference>
<reference evidence="2 3" key="1">
    <citation type="submission" date="2015-04" db="EMBL/GenBank/DDBJ databases">
        <title>Taxonomic description and genome sequence of Salinicoccus sediminis sp. nov., a novel hyper halotolerant bacterium isolated from marine sediment.</title>
        <authorList>
            <person name="Mathan Kumar R."/>
            <person name="Kaur G."/>
            <person name="Kumar N."/>
            <person name="Kumar A."/>
            <person name="Singh N.K."/>
            <person name="Kaur N."/>
            <person name="Mayilraj S."/>
        </authorList>
    </citation>
    <scope>NUCLEOTIDE SEQUENCE [LARGE SCALE GENOMIC DNA]</scope>
    <source>
        <strain evidence="2 3">SV-16</strain>
    </source>
</reference>
<dbReference type="Pfam" id="PF13443">
    <property type="entry name" value="HTH_26"/>
    <property type="match status" value="1"/>
</dbReference>
<proteinExistence type="predicted"/>
<dbReference type="Gene3D" id="1.10.260.40">
    <property type="entry name" value="lambda repressor-like DNA-binding domains"/>
    <property type="match status" value="1"/>
</dbReference>
<dbReference type="PATRIC" id="fig|1432562.3.peg.1325"/>
<dbReference type="EMBL" id="LAYZ01000003">
    <property type="protein sequence ID" value="KKK34706.1"/>
    <property type="molecule type" value="Genomic_DNA"/>
</dbReference>
<dbReference type="SUPFAM" id="SSF47413">
    <property type="entry name" value="lambda repressor-like DNA-binding domains"/>
    <property type="match status" value="1"/>
</dbReference>
<organism evidence="2 3">
    <name type="scientific">Salinicoccus sediminis</name>
    <dbReference type="NCBI Taxonomy" id="1432562"/>
    <lineage>
        <taxon>Bacteria</taxon>
        <taxon>Bacillati</taxon>
        <taxon>Bacillota</taxon>
        <taxon>Bacilli</taxon>
        <taxon>Bacillales</taxon>
        <taxon>Staphylococcaceae</taxon>
        <taxon>Salinicoccus</taxon>
    </lineage>
</organism>
<dbReference type="SMART" id="SM00530">
    <property type="entry name" value="HTH_XRE"/>
    <property type="match status" value="1"/>
</dbReference>
<name>A0A0M2SM17_9STAP</name>